<gene>
    <name evidence="1" type="ORF">Pan241w_03860</name>
</gene>
<accession>A0A517R8W9</accession>
<dbReference type="AlphaFoldDB" id="A0A517R8W9"/>
<dbReference type="RefSeq" id="WP_145210089.1">
    <property type="nucleotide sequence ID" value="NZ_CP036269.1"/>
</dbReference>
<sequence>MKDFGTGKTLSEASPFLRDSARRHALILEVVERDSVIEGLPPFTEEFRARLKKQLEAMARSETVE</sequence>
<dbReference type="Proteomes" id="UP000317171">
    <property type="component" value="Chromosome"/>
</dbReference>
<proteinExistence type="predicted"/>
<organism evidence="1 2">
    <name type="scientific">Gimesia alba</name>
    <dbReference type="NCBI Taxonomy" id="2527973"/>
    <lineage>
        <taxon>Bacteria</taxon>
        <taxon>Pseudomonadati</taxon>
        <taxon>Planctomycetota</taxon>
        <taxon>Planctomycetia</taxon>
        <taxon>Planctomycetales</taxon>
        <taxon>Planctomycetaceae</taxon>
        <taxon>Gimesia</taxon>
    </lineage>
</organism>
<reference evidence="1 2" key="1">
    <citation type="submission" date="2019-02" db="EMBL/GenBank/DDBJ databases">
        <title>Deep-cultivation of Planctomycetes and their phenomic and genomic characterization uncovers novel biology.</title>
        <authorList>
            <person name="Wiegand S."/>
            <person name="Jogler M."/>
            <person name="Boedeker C."/>
            <person name="Pinto D."/>
            <person name="Vollmers J."/>
            <person name="Rivas-Marin E."/>
            <person name="Kohn T."/>
            <person name="Peeters S.H."/>
            <person name="Heuer A."/>
            <person name="Rast P."/>
            <person name="Oberbeckmann S."/>
            <person name="Bunk B."/>
            <person name="Jeske O."/>
            <person name="Meyerdierks A."/>
            <person name="Storesund J.E."/>
            <person name="Kallscheuer N."/>
            <person name="Luecker S."/>
            <person name="Lage O.M."/>
            <person name="Pohl T."/>
            <person name="Merkel B.J."/>
            <person name="Hornburger P."/>
            <person name="Mueller R.-W."/>
            <person name="Bruemmer F."/>
            <person name="Labrenz M."/>
            <person name="Spormann A.M."/>
            <person name="Op den Camp H."/>
            <person name="Overmann J."/>
            <person name="Amann R."/>
            <person name="Jetten M.S.M."/>
            <person name="Mascher T."/>
            <person name="Medema M.H."/>
            <person name="Devos D.P."/>
            <person name="Kaster A.-K."/>
            <person name="Ovreas L."/>
            <person name="Rohde M."/>
            <person name="Galperin M.Y."/>
            <person name="Jogler C."/>
        </authorList>
    </citation>
    <scope>NUCLEOTIDE SEQUENCE [LARGE SCALE GENOMIC DNA]</scope>
    <source>
        <strain evidence="1 2">Pan241w</strain>
    </source>
</reference>
<evidence type="ECO:0000313" key="1">
    <source>
        <dbReference type="EMBL" id="QDT40330.1"/>
    </source>
</evidence>
<name>A0A517R8W9_9PLAN</name>
<keyword evidence="2" id="KW-1185">Reference proteome</keyword>
<dbReference type="EMBL" id="CP036269">
    <property type="protein sequence ID" value="QDT40330.1"/>
    <property type="molecule type" value="Genomic_DNA"/>
</dbReference>
<protein>
    <submittedName>
        <fullName evidence="1">Uncharacterized protein</fullName>
    </submittedName>
</protein>
<dbReference type="KEGG" id="gaz:Pan241w_03860"/>
<evidence type="ECO:0000313" key="2">
    <source>
        <dbReference type="Proteomes" id="UP000317171"/>
    </source>
</evidence>
<dbReference type="OrthoDB" id="9878391at2"/>